<keyword evidence="3" id="KW-1185">Reference proteome</keyword>
<protein>
    <submittedName>
        <fullName evidence="2">Uncharacterized protein</fullName>
    </submittedName>
</protein>
<proteinExistence type="predicted"/>
<comment type="caution">
    <text evidence="2">The sequence shown here is derived from an EMBL/GenBank/DDBJ whole genome shotgun (WGS) entry which is preliminary data.</text>
</comment>
<reference evidence="2 3" key="1">
    <citation type="journal article" date="2017" name="Mol. Plant">
        <title>The Genome of Medicinal Plant Macleaya cordata Provides New Insights into Benzylisoquinoline Alkaloids Metabolism.</title>
        <authorList>
            <person name="Liu X."/>
            <person name="Liu Y."/>
            <person name="Huang P."/>
            <person name="Ma Y."/>
            <person name="Qing Z."/>
            <person name="Tang Q."/>
            <person name="Cao H."/>
            <person name="Cheng P."/>
            <person name="Zheng Y."/>
            <person name="Yuan Z."/>
            <person name="Zhou Y."/>
            <person name="Liu J."/>
            <person name="Tang Z."/>
            <person name="Zhuo Y."/>
            <person name="Zhang Y."/>
            <person name="Yu L."/>
            <person name="Huang J."/>
            <person name="Yang P."/>
            <person name="Peng Q."/>
            <person name="Zhang J."/>
            <person name="Jiang W."/>
            <person name="Zhang Z."/>
            <person name="Lin K."/>
            <person name="Ro D.K."/>
            <person name="Chen X."/>
            <person name="Xiong X."/>
            <person name="Shang Y."/>
            <person name="Huang S."/>
            <person name="Zeng J."/>
        </authorList>
    </citation>
    <scope>NUCLEOTIDE SEQUENCE [LARGE SCALE GENOMIC DNA]</scope>
    <source>
        <strain evidence="3">cv. BLH2017</strain>
        <tissue evidence="2">Root</tissue>
    </source>
</reference>
<feature type="compositionally biased region" description="Basic and acidic residues" evidence="1">
    <location>
        <begin position="1"/>
        <end position="15"/>
    </location>
</feature>
<feature type="region of interest" description="Disordered" evidence="1">
    <location>
        <begin position="1"/>
        <end position="55"/>
    </location>
</feature>
<dbReference type="Proteomes" id="UP000195402">
    <property type="component" value="Unassembled WGS sequence"/>
</dbReference>
<gene>
    <name evidence="2" type="ORF">BVC80_917g27</name>
</gene>
<dbReference type="InParanoid" id="A0A200QIR8"/>
<name>A0A200QIR8_MACCD</name>
<evidence type="ECO:0000313" key="2">
    <source>
        <dbReference type="EMBL" id="OVA10418.1"/>
    </source>
</evidence>
<accession>A0A200QIR8</accession>
<organism evidence="2 3">
    <name type="scientific">Macleaya cordata</name>
    <name type="common">Five-seeded plume-poppy</name>
    <name type="synonym">Bocconia cordata</name>
    <dbReference type="NCBI Taxonomy" id="56857"/>
    <lineage>
        <taxon>Eukaryota</taxon>
        <taxon>Viridiplantae</taxon>
        <taxon>Streptophyta</taxon>
        <taxon>Embryophyta</taxon>
        <taxon>Tracheophyta</taxon>
        <taxon>Spermatophyta</taxon>
        <taxon>Magnoliopsida</taxon>
        <taxon>Ranunculales</taxon>
        <taxon>Papaveraceae</taxon>
        <taxon>Papaveroideae</taxon>
        <taxon>Macleaya</taxon>
    </lineage>
</organism>
<evidence type="ECO:0000313" key="3">
    <source>
        <dbReference type="Proteomes" id="UP000195402"/>
    </source>
</evidence>
<dbReference type="EMBL" id="MVGT01001922">
    <property type="protein sequence ID" value="OVA10418.1"/>
    <property type="molecule type" value="Genomic_DNA"/>
</dbReference>
<evidence type="ECO:0000256" key="1">
    <source>
        <dbReference type="SAM" id="MobiDB-lite"/>
    </source>
</evidence>
<sequence length="76" mass="8051">MSDINSSRRSDRVGSEEGGGGKDVGVDNSSAASHRNRVMAAPPLHRPKRGNNKVKKQIFSELAGYFSSSSPSTSTT</sequence>
<dbReference type="AlphaFoldDB" id="A0A200QIR8"/>
<feature type="compositionally biased region" description="Basic residues" evidence="1">
    <location>
        <begin position="45"/>
        <end position="55"/>
    </location>
</feature>